<name>A0ABQ3UIV6_9CHLR</name>
<keyword evidence="8" id="KW-1185">Reference proteome</keyword>
<evidence type="ECO:0000256" key="5">
    <source>
        <dbReference type="HAMAP-Rule" id="MF_00340"/>
    </source>
</evidence>
<keyword evidence="2 5" id="KW-0689">Ribosomal protein</keyword>
<dbReference type="GO" id="GO:0005840">
    <property type="term" value="C:ribosome"/>
    <property type="evidence" value="ECO:0007669"/>
    <property type="project" value="UniProtKB-KW"/>
</dbReference>
<evidence type="ECO:0000256" key="6">
    <source>
        <dbReference type="SAM" id="MobiDB-lite"/>
    </source>
</evidence>
<evidence type="ECO:0000313" key="7">
    <source>
        <dbReference type="EMBL" id="GHO52608.1"/>
    </source>
</evidence>
<keyword evidence="3 5" id="KW-0687">Ribonucleoprotein</keyword>
<accession>A0ABQ3UIV6</accession>
<dbReference type="Proteomes" id="UP000654345">
    <property type="component" value="Unassembled WGS sequence"/>
</dbReference>
<dbReference type="PANTHER" id="PTHR35534:SF1">
    <property type="entry name" value="LARGE RIBOSOMAL SUBUNIT PROTEIN BL32"/>
    <property type="match status" value="1"/>
</dbReference>
<comment type="caution">
    <text evidence="7">The sequence shown here is derived from an EMBL/GenBank/DDBJ whole genome shotgun (WGS) entry which is preliminary data.</text>
</comment>
<dbReference type="HAMAP" id="MF_00340">
    <property type="entry name" value="Ribosomal_bL32"/>
    <property type="match status" value="1"/>
</dbReference>
<dbReference type="InterPro" id="IPR002677">
    <property type="entry name" value="Ribosomal_bL32"/>
</dbReference>
<feature type="region of interest" description="Disordered" evidence="6">
    <location>
        <begin position="1"/>
        <end position="21"/>
    </location>
</feature>
<reference evidence="7 8" key="1">
    <citation type="journal article" date="2021" name="Int. J. Syst. Evol. Microbiol.">
        <title>Reticulibacter mediterranei gen. nov., sp. nov., within the new family Reticulibacteraceae fam. nov., and Ktedonospora formicarum gen. nov., sp. nov., Ktedonobacter robiniae sp. nov., Dictyobacter formicarum sp. nov. and Dictyobacter arantiisoli sp. nov., belonging to the class Ktedonobacteria.</title>
        <authorList>
            <person name="Yabe S."/>
            <person name="Zheng Y."/>
            <person name="Wang C.M."/>
            <person name="Sakai Y."/>
            <person name="Abe K."/>
            <person name="Yokota A."/>
            <person name="Donadio S."/>
            <person name="Cavaletti L."/>
            <person name="Monciardini P."/>
        </authorList>
    </citation>
    <scope>NUCLEOTIDE SEQUENCE [LARGE SCALE GENOMIC DNA]</scope>
    <source>
        <strain evidence="7 8">SOSP1-30</strain>
    </source>
</reference>
<dbReference type="RefSeq" id="WP_007911634.1">
    <property type="nucleotide sequence ID" value="NZ_BNJG01000001.1"/>
</dbReference>
<sequence length="62" mass="7011">MGALPKQRTSRARQGERRAHHHLKLPQLVACPQCKTPRLSHHACPNCGTYRGRQVFLPKASK</sequence>
<evidence type="ECO:0000256" key="2">
    <source>
        <dbReference type="ARBA" id="ARBA00022980"/>
    </source>
</evidence>
<dbReference type="Gene3D" id="1.20.5.640">
    <property type="entry name" value="Single helix bin"/>
    <property type="match status" value="1"/>
</dbReference>
<protein>
    <recommendedName>
        <fullName evidence="4 5">Large ribosomal subunit protein bL32</fullName>
    </recommendedName>
</protein>
<dbReference type="SUPFAM" id="SSF57829">
    <property type="entry name" value="Zn-binding ribosomal proteins"/>
    <property type="match status" value="1"/>
</dbReference>
<evidence type="ECO:0000313" key="8">
    <source>
        <dbReference type="Proteomes" id="UP000654345"/>
    </source>
</evidence>
<dbReference type="InterPro" id="IPR044957">
    <property type="entry name" value="Ribosomal_bL32_bact"/>
</dbReference>
<gene>
    <name evidence="5 7" type="primary">rpmF</name>
    <name evidence="7" type="ORF">KSB_10830</name>
</gene>
<comment type="similarity">
    <text evidence="1 5">Belongs to the bacterial ribosomal protein bL32 family.</text>
</comment>
<dbReference type="Pfam" id="PF01783">
    <property type="entry name" value="Ribosomal_L32p"/>
    <property type="match status" value="1"/>
</dbReference>
<dbReference type="EMBL" id="BNJG01000001">
    <property type="protein sequence ID" value="GHO52608.1"/>
    <property type="molecule type" value="Genomic_DNA"/>
</dbReference>
<dbReference type="NCBIfam" id="TIGR01031">
    <property type="entry name" value="rpmF_bact"/>
    <property type="match status" value="1"/>
</dbReference>
<organism evidence="7 8">
    <name type="scientific">Ktedonobacter robiniae</name>
    <dbReference type="NCBI Taxonomy" id="2778365"/>
    <lineage>
        <taxon>Bacteria</taxon>
        <taxon>Bacillati</taxon>
        <taxon>Chloroflexota</taxon>
        <taxon>Ktedonobacteria</taxon>
        <taxon>Ktedonobacterales</taxon>
        <taxon>Ktedonobacteraceae</taxon>
        <taxon>Ktedonobacter</taxon>
    </lineage>
</organism>
<evidence type="ECO:0000256" key="1">
    <source>
        <dbReference type="ARBA" id="ARBA00008560"/>
    </source>
</evidence>
<dbReference type="InterPro" id="IPR011332">
    <property type="entry name" value="Ribosomal_zn-bd"/>
</dbReference>
<evidence type="ECO:0000256" key="3">
    <source>
        <dbReference type="ARBA" id="ARBA00023274"/>
    </source>
</evidence>
<dbReference type="PANTHER" id="PTHR35534">
    <property type="entry name" value="50S RIBOSOMAL PROTEIN L32"/>
    <property type="match status" value="1"/>
</dbReference>
<evidence type="ECO:0000256" key="4">
    <source>
        <dbReference type="ARBA" id="ARBA00035178"/>
    </source>
</evidence>
<proteinExistence type="inferred from homology"/>